<dbReference type="Proteomes" id="UP000887226">
    <property type="component" value="Unassembled WGS sequence"/>
</dbReference>
<protein>
    <recommendedName>
        <fullName evidence="1">SIS domain-containing protein</fullName>
    </recommendedName>
</protein>
<evidence type="ECO:0000313" key="2">
    <source>
        <dbReference type="EMBL" id="KAG9247749.1"/>
    </source>
</evidence>
<dbReference type="InterPro" id="IPR001347">
    <property type="entry name" value="SIS_dom"/>
</dbReference>
<dbReference type="CDD" id="cd05014">
    <property type="entry name" value="SIS_Kpsf"/>
    <property type="match status" value="1"/>
</dbReference>
<dbReference type="GO" id="GO:0097367">
    <property type="term" value="F:carbohydrate derivative binding"/>
    <property type="evidence" value="ECO:0007669"/>
    <property type="project" value="InterPro"/>
</dbReference>
<proteinExistence type="predicted"/>
<dbReference type="SUPFAM" id="SSF53697">
    <property type="entry name" value="SIS domain"/>
    <property type="match status" value="1"/>
</dbReference>
<dbReference type="InterPro" id="IPR046348">
    <property type="entry name" value="SIS_dom_sf"/>
</dbReference>
<evidence type="ECO:0000313" key="3">
    <source>
        <dbReference type="Proteomes" id="UP000887226"/>
    </source>
</evidence>
<reference evidence="2" key="1">
    <citation type="journal article" date="2021" name="IMA Fungus">
        <title>Genomic characterization of three marine fungi, including Emericellopsis atlantica sp. nov. with signatures of a generalist lifestyle and marine biomass degradation.</title>
        <authorList>
            <person name="Hagestad O.C."/>
            <person name="Hou L."/>
            <person name="Andersen J.H."/>
            <person name="Hansen E.H."/>
            <person name="Altermark B."/>
            <person name="Li C."/>
            <person name="Kuhnert E."/>
            <person name="Cox R.J."/>
            <person name="Crous P.W."/>
            <person name="Spatafora J.W."/>
            <person name="Lail K."/>
            <person name="Amirebrahimi M."/>
            <person name="Lipzen A."/>
            <person name="Pangilinan J."/>
            <person name="Andreopoulos W."/>
            <person name="Hayes R.D."/>
            <person name="Ng V."/>
            <person name="Grigoriev I.V."/>
            <person name="Jackson S.A."/>
            <person name="Sutton T.D.S."/>
            <person name="Dobson A.D.W."/>
            <person name="Rama T."/>
        </authorList>
    </citation>
    <scope>NUCLEOTIDE SEQUENCE</scope>
    <source>
        <strain evidence="2">TRa3180A</strain>
    </source>
</reference>
<name>A0A9P7Z977_9HELO</name>
<dbReference type="PANTHER" id="PTHR38418:SF2">
    <property type="entry name" value="SUGAR ISOMERASE, KPSF_GUTQ (AFU_ORTHOLOGUE AFUA_6G08860)"/>
    <property type="match status" value="1"/>
</dbReference>
<sequence>MAYDHQPVQNSEVYLLNSCHGPIIAPPSPPSLPSPCNDELSPPSDELISMTPLELLDTDPSMPRRLATAVHVLRTEATALSHLTRLYETDPTARQGFHDAVETISRSVCQRGHLVFCGVGKSGHVAKKLVATMNSLKIPAKYLHPTEALHGDLGTIGQHDTILLITFSGSTPELLKLIPHFDVNTPLIVMTSHTKRATCPIINVRPDAILLPQPIHQSEAESFGVNAPTSSTTMAIALGDALAMVIANDLHISVSDIFRKYHPGGAIGAASLAPQMVSDKAVAFDDIPEIQSFLKGAGILMSAYRSKSGWVRCGQNTLISPRCIKSMQPDDMDEPAQMVKGLMTTRNDWITMSADTSISTAQELISRMRQTAMKGHYRDDSIIVLMDDDEVVSAIEVGDVV</sequence>
<evidence type="ECO:0000259" key="1">
    <source>
        <dbReference type="PROSITE" id="PS51464"/>
    </source>
</evidence>
<feature type="domain" description="SIS" evidence="1">
    <location>
        <begin position="100"/>
        <end position="252"/>
    </location>
</feature>
<accession>A0A9P7Z977</accession>
<comment type="caution">
    <text evidence="2">The sequence shown here is derived from an EMBL/GenBank/DDBJ whole genome shotgun (WGS) entry which is preliminary data.</text>
</comment>
<gene>
    <name evidence="2" type="ORF">BJ878DRAFT_141269</name>
</gene>
<dbReference type="AlphaFoldDB" id="A0A9P7Z977"/>
<dbReference type="OrthoDB" id="1872003at2759"/>
<dbReference type="InterPro" id="IPR035474">
    <property type="entry name" value="SIS_Kpsf"/>
</dbReference>
<dbReference type="PANTHER" id="PTHR38418">
    <property type="entry name" value="SUGAR ISOMERASE, KPSF/GUTQ (AFU_ORTHOLOGUE AFUA_6G08860)"/>
    <property type="match status" value="1"/>
</dbReference>
<dbReference type="Gene3D" id="3.40.50.10490">
    <property type="entry name" value="Glucose-6-phosphate isomerase like protein, domain 1"/>
    <property type="match status" value="1"/>
</dbReference>
<organism evidence="2 3">
    <name type="scientific">Calycina marina</name>
    <dbReference type="NCBI Taxonomy" id="1763456"/>
    <lineage>
        <taxon>Eukaryota</taxon>
        <taxon>Fungi</taxon>
        <taxon>Dikarya</taxon>
        <taxon>Ascomycota</taxon>
        <taxon>Pezizomycotina</taxon>
        <taxon>Leotiomycetes</taxon>
        <taxon>Helotiales</taxon>
        <taxon>Pezizellaceae</taxon>
        <taxon>Calycina</taxon>
    </lineage>
</organism>
<dbReference type="GO" id="GO:1901135">
    <property type="term" value="P:carbohydrate derivative metabolic process"/>
    <property type="evidence" value="ECO:0007669"/>
    <property type="project" value="InterPro"/>
</dbReference>
<keyword evidence="3" id="KW-1185">Reference proteome</keyword>
<dbReference type="Pfam" id="PF01380">
    <property type="entry name" value="SIS"/>
    <property type="match status" value="1"/>
</dbReference>
<dbReference type="EMBL" id="MU253764">
    <property type="protein sequence ID" value="KAG9247749.1"/>
    <property type="molecule type" value="Genomic_DNA"/>
</dbReference>
<dbReference type="PROSITE" id="PS51464">
    <property type="entry name" value="SIS"/>
    <property type="match status" value="1"/>
</dbReference>